<evidence type="ECO:0000259" key="9">
    <source>
        <dbReference type="PROSITE" id="PS50893"/>
    </source>
</evidence>
<evidence type="ECO:0000256" key="2">
    <source>
        <dbReference type="ARBA" id="ARBA00022475"/>
    </source>
</evidence>
<evidence type="ECO:0000256" key="3">
    <source>
        <dbReference type="ARBA" id="ARBA00022519"/>
    </source>
</evidence>
<sequence>MTKSLLKAHHISKTYKEGSLETNVLDDVSFELMTGEMLAVVGSSGSGKSTLMHILGLLDHPTYGELMCGEDDLLKMSRRASAKYRNEHMGFVYQFHHLLTEFNAVENVAMPLLIAGQPVYKARKAAEQCLKRVGLQHRFKHRPAELSGGERQRVAIARAIVNQPRLVLADEPTGNLDHETGLSVYHLLRELNQQLDTSFVVVTHDLTLADKLDRQLVLRNGKLVD</sequence>
<dbReference type="GO" id="GO:0022857">
    <property type="term" value="F:transmembrane transporter activity"/>
    <property type="evidence" value="ECO:0007669"/>
    <property type="project" value="TreeGrafter"/>
</dbReference>
<dbReference type="Proteomes" id="UP001165393">
    <property type="component" value="Unassembled WGS sequence"/>
</dbReference>
<organism evidence="10 11">
    <name type="scientific">Echinimonas agarilytica</name>
    <dbReference type="NCBI Taxonomy" id="1215918"/>
    <lineage>
        <taxon>Bacteria</taxon>
        <taxon>Pseudomonadati</taxon>
        <taxon>Pseudomonadota</taxon>
        <taxon>Gammaproteobacteria</taxon>
        <taxon>Alteromonadales</taxon>
        <taxon>Echinimonadaceae</taxon>
        <taxon>Echinimonas</taxon>
    </lineage>
</organism>
<keyword evidence="3 8" id="KW-0997">Cell inner membrane</keyword>
<dbReference type="InterPro" id="IPR017911">
    <property type="entry name" value="MacB-like_ATP-bd"/>
</dbReference>
<dbReference type="InterPro" id="IPR011924">
    <property type="entry name" value="LolD_lipo_ATP-bd"/>
</dbReference>
<name>A0AA41W6Z1_9GAMM</name>
<comment type="subunit">
    <text evidence="8">The complex is composed of two ATP-binding proteins (LolD) and two transmembrane proteins (LolC and LolE).</text>
</comment>
<dbReference type="PANTHER" id="PTHR24220:SF689">
    <property type="entry name" value="LIPOPROTEIN-RELEASING SYSTEM ATP-BINDING PROTEIN LOLD"/>
    <property type="match status" value="1"/>
</dbReference>
<dbReference type="AlphaFoldDB" id="A0AA41W6Z1"/>
<dbReference type="InterPro" id="IPR003593">
    <property type="entry name" value="AAA+_ATPase"/>
</dbReference>
<dbReference type="FunFam" id="3.40.50.300:FF:000230">
    <property type="entry name" value="Lipoprotein-releasing system ATP-binding protein LolD"/>
    <property type="match status" value="1"/>
</dbReference>
<dbReference type="SMART" id="SM00382">
    <property type="entry name" value="AAA"/>
    <property type="match status" value="1"/>
</dbReference>
<feature type="domain" description="ABC transporter" evidence="9">
    <location>
        <begin position="6"/>
        <end position="224"/>
    </location>
</feature>
<dbReference type="GO" id="GO:0089705">
    <property type="term" value="P:protein localization to outer membrane"/>
    <property type="evidence" value="ECO:0007669"/>
    <property type="project" value="TreeGrafter"/>
</dbReference>
<evidence type="ECO:0000256" key="8">
    <source>
        <dbReference type="RuleBase" id="RU367068"/>
    </source>
</evidence>
<gene>
    <name evidence="8 10" type="primary">lolD</name>
    <name evidence="10" type="ORF">NAF29_09705</name>
</gene>
<dbReference type="PROSITE" id="PS00211">
    <property type="entry name" value="ABC_TRANSPORTER_1"/>
    <property type="match status" value="1"/>
</dbReference>
<dbReference type="EMBL" id="JAMQGP010000003">
    <property type="protein sequence ID" value="MCM2679939.1"/>
    <property type="molecule type" value="Genomic_DNA"/>
</dbReference>
<dbReference type="InterPro" id="IPR017871">
    <property type="entry name" value="ABC_transporter-like_CS"/>
</dbReference>
<dbReference type="SUPFAM" id="SSF52540">
    <property type="entry name" value="P-loop containing nucleoside triphosphate hydrolases"/>
    <property type="match status" value="1"/>
</dbReference>
<protein>
    <recommendedName>
        <fullName evidence="8">Lipoprotein-releasing system ATP-binding protein LolD</fullName>
        <ecNumber evidence="8">7.6.2.-</ecNumber>
    </recommendedName>
</protein>
<dbReference type="NCBIfam" id="TIGR02211">
    <property type="entry name" value="LolD_lipo_ex"/>
    <property type="match status" value="1"/>
</dbReference>
<reference evidence="10 11" key="1">
    <citation type="journal article" date="2013" name="Antonie Van Leeuwenhoek">
        <title>Echinimonas agarilytica gen. nov., sp. nov., a new gammaproteobacterium isolated from the sea urchin Strongylocentrotus intermedius.</title>
        <authorList>
            <person name="Nedashkovskaya O.I."/>
            <person name="Stenkova A.M."/>
            <person name="Zhukova N.V."/>
            <person name="Van Trappen S."/>
            <person name="Lee J.S."/>
            <person name="Kim S.B."/>
        </authorList>
    </citation>
    <scope>NUCLEOTIDE SEQUENCE [LARGE SCALE GENOMIC DNA]</scope>
    <source>
        <strain evidence="10 11">KMM 6351</strain>
    </source>
</reference>
<comment type="similarity">
    <text evidence="8">Belongs to the ABC transporter superfamily. Lipoprotein translocase (TC 3.A.1.125) family.</text>
</comment>
<dbReference type="GO" id="GO:0016887">
    <property type="term" value="F:ATP hydrolysis activity"/>
    <property type="evidence" value="ECO:0007669"/>
    <property type="project" value="InterPro"/>
</dbReference>
<evidence type="ECO:0000256" key="5">
    <source>
        <dbReference type="ARBA" id="ARBA00022840"/>
    </source>
</evidence>
<comment type="function">
    <text evidence="8">Part of the ABC transporter complex LolCDE involved in the translocation of mature outer membrane-directed lipoproteins, from the inner membrane to the periplasmic chaperone, LolA. Responsible for the formation of the LolA-lipoprotein complex in an ATP-dependent manner.</text>
</comment>
<evidence type="ECO:0000256" key="7">
    <source>
        <dbReference type="ARBA" id="ARBA00023136"/>
    </source>
</evidence>
<dbReference type="PANTHER" id="PTHR24220">
    <property type="entry name" value="IMPORT ATP-BINDING PROTEIN"/>
    <property type="match status" value="1"/>
</dbReference>
<keyword evidence="5 8" id="KW-0067">ATP-binding</keyword>
<comment type="caution">
    <text evidence="10">The sequence shown here is derived from an EMBL/GenBank/DDBJ whole genome shotgun (WGS) entry which is preliminary data.</text>
</comment>
<accession>A0AA41W6Z1</accession>
<dbReference type="RefSeq" id="WP_251261349.1">
    <property type="nucleotide sequence ID" value="NZ_JAMQGP010000003.1"/>
</dbReference>
<dbReference type="Gene3D" id="3.40.50.300">
    <property type="entry name" value="P-loop containing nucleotide triphosphate hydrolases"/>
    <property type="match status" value="1"/>
</dbReference>
<dbReference type="GO" id="GO:0005524">
    <property type="term" value="F:ATP binding"/>
    <property type="evidence" value="ECO:0007669"/>
    <property type="project" value="UniProtKB-UniRule"/>
</dbReference>
<evidence type="ECO:0000313" key="11">
    <source>
        <dbReference type="Proteomes" id="UP001165393"/>
    </source>
</evidence>
<evidence type="ECO:0000256" key="4">
    <source>
        <dbReference type="ARBA" id="ARBA00022741"/>
    </source>
</evidence>
<dbReference type="EC" id="7.6.2.-" evidence="8"/>
<keyword evidence="7 8" id="KW-0472">Membrane</keyword>
<keyword evidence="11" id="KW-1185">Reference proteome</keyword>
<dbReference type="InterPro" id="IPR015854">
    <property type="entry name" value="ABC_transpr_LolD-like"/>
</dbReference>
<proteinExistence type="inferred from homology"/>
<dbReference type="GO" id="GO:0005886">
    <property type="term" value="C:plasma membrane"/>
    <property type="evidence" value="ECO:0007669"/>
    <property type="project" value="UniProtKB-SubCell"/>
</dbReference>
<dbReference type="PROSITE" id="PS50893">
    <property type="entry name" value="ABC_TRANSPORTER_2"/>
    <property type="match status" value="1"/>
</dbReference>
<dbReference type="InterPro" id="IPR027417">
    <property type="entry name" value="P-loop_NTPase"/>
</dbReference>
<dbReference type="GO" id="GO:0044874">
    <property type="term" value="P:lipoprotein localization to outer membrane"/>
    <property type="evidence" value="ECO:0007669"/>
    <property type="project" value="TreeGrafter"/>
</dbReference>
<evidence type="ECO:0000313" key="10">
    <source>
        <dbReference type="EMBL" id="MCM2679939.1"/>
    </source>
</evidence>
<evidence type="ECO:0000256" key="1">
    <source>
        <dbReference type="ARBA" id="ARBA00022448"/>
    </source>
</evidence>
<keyword evidence="1 8" id="KW-0813">Transport</keyword>
<dbReference type="Pfam" id="PF00005">
    <property type="entry name" value="ABC_tran"/>
    <property type="match status" value="1"/>
</dbReference>
<keyword evidence="10" id="KW-0449">Lipoprotein</keyword>
<evidence type="ECO:0000256" key="6">
    <source>
        <dbReference type="ARBA" id="ARBA00022967"/>
    </source>
</evidence>
<comment type="subcellular location">
    <subcellularLocation>
        <location evidence="8">Cell inner membrane</location>
        <topology evidence="8">Peripheral membrane protein</topology>
    </subcellularLocation>
</comment>
<dbReference type="CDD" id="cd03255">
    <property type="entry name" value="ABC_MJ0796_LolCDE_FtsE"/>
    <property type="match status" value="1"/>
</dbReference>
<dbReference type="InterPro" id="IPR003439">
    <property type="entry name" value="ABC_transporter-like_ATP-bd"/>
</dbReference>
<keyword evidence="4 8" id="KW-0547">Nucleotide-binding</keyword>
<keyword evidence="6 8" id="KW-1278">Translocase</keyword>
<keyword evidence="2 8" id="KW-1003">Cell membrane</keyword>